<dbReference type="Gene3D" id="1.10.10.60">
    <property type="entry name" value="Homeodomain-like"/>
    <property type="match status" value="1"/>
</dbReference>
<dbReference type="PANTHER" id="PTHR43280">
    <property type="entry name" value="ARAC-FAMILY TRANSCRIPTIONAL REGULATOR"/>
    <property type="match status" value="1"/>
</dbReference>
<dbReference type="Gene3D" id="3.40.50.2300">
    <property type="match status" value="2"/>
</dbReference>
<dbReference type="PRINTS" id="PR00032">
    <property type="entry name" value="HTHARAC"/>
</dbReference>
<keyword evidence="2" id="KW-0238">DNA-binding</keyword>
<dbReference type="SUPFAM" id="SSF46689">
    <property type="entry name" value="Homeodomain-like"/>
    <property type="match status" value="2"/>
</dbReference>
<keyword evidence="3" id="KW-0804">Transcription</keyword>
<feature type="domain" description="HTH araC/xylS-type" evidence="4">
    <location>
        <begin position="294"/>
        <end position="392"/>
    </location>
</feature>
<evidence type="ECO:0000313" key="5">
    <source>
        <dbReference type="EMBL" id="PQO40253.1"/>
    </source>
</evidence>
<evidence type="ECO:0000256" key="2">
    <source>
        <dbReference type="ARBA" id="ARBA00023125"/>
    </source>
</evidence>
<dbReference type="InterPro" id="IPR018062">
    <property type="entry name" value="HTH_AraC-typ_CS"/>
</dbReference>
<dbReference type="InterPro" id="IPR020449">
    <property type="entry name" value="Tscrpt_reg_AraC-type_HTH"/>
</dbReference>
<evidence type="ECO:0000313" key="6">
    <source>
        <dbReference type="Proteomes" id="UP000240009"/>
    </source>
</evidence>
<dbReference type="SMART" id="SM00342">
    <property type="entry name" value="HTH_ARAC"/>
    <property type="match status" value="1"/>
</dbReference>
<dbReference type="Proteomes" id="UP000240009">
    <property type="component" value="Unassembled WGS sequence"/>
</dbReference>
<gene>
    <name evidence="5" type="ORF">C5Y96_01380</name>
</gene>
<dbReference type="AlphaFoldDB" id="A0A2S8G757"/>
<dbReference type="InterPro" id="IPR009057">
    <property type="entry name" value="Homeodomain-like_sf"/>
</dbReference>
<dbReference type="PANTHER" id="PTHR43280:SF2">
    <property type="entry name" value="HTH-TYPE TRANSCRIPTIONAL REGULATOR EXSA"/>
    <property type="match status" value="1"/>
</dbReference>
<dbReference type="PROSITE" id="PS00041">
    <property type="entry name" value="HTH_ARAC_FAMILY_1"/>
    <property type="match status" value="1"/>
</dbReference>
<dbReference type="PROSITE" id="PS01124">
    <property type="entry name" value="HTH_ARAC_FAMILY_2"/>
    <property type="match status" value="1"/>
</dbReference>
<dbReference type="GO" id="GO:0043565">
    <property type="term" value="F:sequence-specific DNA binding"/>
    <property type="evidence" value="ECO:0007669"/>
    <property type="project" value="InterPro"/>
</dbReference>
<evidence type="ECO:0000256" key="1">
    <source>
        <dbReference type="ARBA" id="ARBA00023015"/>
    </source>
</evidence>
<dbReference type="Pfam" id="PF12833">
    <property type="entry name" value="HTH_18"/>
    <property type="match status" value="1"/>
</dbReference>
<dbReference type="SUPFAM" id="SSF53822">
    <property type="entry name" value="Periplasmic binding protein-like I"/>
    <property type="match status" value="1"/>
</dbReference>
<name>A0A2S8G757_9BACT</name>
<dbReference type="InterPro" id="IPR046335">
    <property type="entry name" value="LacI/GalR-like_sensor"/>
</dbReference>
<proteinExistence type="predicted"/>
<evidence type="ECO:0000259" key="4">
    <source>
        <dbReference type="PROSITE" id="PS01124"/>
    </source>
</evidence>
<dbReference type="GO" id="GO:0003700">
    <property type="term" value="F:DNA-binding transcription factor activity"/>
    <property type="evidence" value="ECO:0007669"/>
    <property type="project" value="InterPro"/>
</dbReference>
<dbReference type="InterPro" id="IPR028082">
    <property type="entry name" value="Peripla_BP_I"/>
</dbReference>
<reference evidence="5 6" key="1">
    <citation type="submission" date="2018-02" db="EMBL/GenBank/DDBJ databases">
        <title>Comparative genomes isolates from brazilian mangrove.</title>
        <authorList>
            <person name="Araujo J.E."/>
            <person name="Taketani R.G."/>
            <person name="Silva M.C.P."/>
            <person name="Loureco M.V."/>
            <person name="Andreote F.D."/>
        </authorList>
    </citation>
    <scope>NUCLEOTIDE SEQUENCE [LARGE SCALE GENOMIC DNA]</scope>
    <source>
        <strain evidence="5 6">HEX-2 MGV</strain>
    </source>
</reference>
<accession>A0A2S8G757</accession>
<sequence length="398" mass="45405">MIDHTNLVTKTIALFLPRGHEQSARITAGAAMSAGEYPHITLLEWPYDDSQPDFDYDFSEMEFDGAIIWAYNESPWAKRLIEMSIPVVNCGSNWIRQGVPSVAFDWEALQDDLVNKFASLGREHAAIVSHNLGNDPFKSAWLERLIERLNENNIATQFFIAPGLPSEERQRMFKPAREAEIITFLENLPHPSAIYCDDDYLAALICRVARDINFRIPQDIAVMGFGNFTISRVASPAISSIEIHGQMIGRQAFQMVRQRLESPEAEFPQVQQVRLEFIERDTFRFELVKDAVVAQVNRIIEREACQGINVDELARRLGVSRNTLNRRFQQEYGITPGKKIRAIRVQQAKQMLVNSDHSVTKVAELCGFPEPANFVNFFRREVGQTPNEYRNKAKQADS</sequence>
<keyword evidence="1" id="KW-0805">Transcription regulation</keyword>
<dbReference type="EMBL" id="PUIA01000014">
    <property type="protein sequence ID" value="PQO40253.1"/>
    <property type="molecule type" value="Genomic_DNA"/>
</dbReference>
<comment type="caution">
    <text evidence="5">The sequence shown here is derived from an EMBL/GenBank/DDBJ whole genome shotgun (WGS) entry which is preliminary data.</text>
</comment>
<organism evidence="5 6">
    <name type="scientific">Blastopirellula marina</name>
    <dbReference type="NCBI Taxonomy" id="124"/>
    <lineage>
        <taxon>Bacteria</taxon>
        <taxon>Pseudomonadati</taxon>
        <taxon>Planctomycetota</taxon>
        <taxon>Planctomycetia</taxon>
        <taxon>Pirellulales</taxon>
        <taxon>Pirellulaceae</taxon>
        <taxon>Blastopirellula</taxon>
    </lineage>
</organism>
<dbReference type="Pfam" id="PF13377">
    <property type="entry name" value="Peripla_BP_3"/>
    <property type="match status" value="1"/>
</dbReference>
<evidence type="ECO:0000256" key="3">
    <source>
        <dbReference type="ARBA" id="ARBA00023163"/>
    </source>
</evidence>
<dbReference type="InterPro" id="IPR018060">
    <property type="entry name" value="HTH_AraC"/>
</dbReference>
<protein>
    <recommendedName>
        <fullName evidence="4">HTH araC/xylS-type domain-containing protein</fullName>
    </recommendedName>
</protein>